<feature type="domain" description="Leucine-rich repeat-containing N-terminal plant-type" evidence="5">
    <location>
        <begin position="45"/>
        <end position="81"/>
    </location>
</feature>
<dbReference type="AlphaFoldDB" id="A0A0E0R9W7"/>
<evidence type="ECO:0000256" key="1">
    <source>
        <dbReference type="ARBA" id="ARBA00004196"/>
    </source>
</evidence>
<reference evidence="7" key="1">
    <citation type="submission" date="2013-06" db="EMBL/GenBank/DDBJ databases">
        <authorList>
            <person name="Zhao Q."/>
        </authorList>
    </citation>
    <scope>NUCLEOTIDE SEQUENCE</scope>
    <source>
        <strain evidence="7">cv. W1943</strain>
    </source>
</reference>
<evidence type="ECO:0000313" key="7">
    <source>
        <dbReference type="Proteomes" id="UP000008022"/>
    </source>
</evidence>
<evidence type="ECO:0000256" key="4">
    <source>
        <dbReference type="ARBA" id="ARBA00038043"/>
    </source>
</evidence>
<dbReference type="InterPro" id="IPR051848">
    <property type="entry name" value="PGIP"/>
</dbReference>
<name>A0A0E0R9W7_ORYRU</name>
<dbReference type="Pfam" id="PF00560">
    <property type="entry name" value="LRR_1"/>
    <property type="match status" value="4"/>
</dbReference>
<evidence type="ECO:0000259" key="5">
    <source>
        <dbReference type="Pfam" id="PF08263"/>
    </source>
</evidence>
<dbReference type="EnsemblPlants" id="ORUFI11G18510.5">
    <property type="protein sequence ID" value="ORUFI11G18510.5"/>
    <property type="gene ID" value="ORUFI11G18510"/>
</dbReference>
<dbReference type="Pfam" id="PF08263">
    <property type="entry name" value="LRRNT_2"/>
    <property type="match status" value="1"/>
</dbReference>
<dbReference type="OMA" id="CGSLPRW"/>
<sequence>MASRACAYSHFLMVMARTIILFFFSLFLFCSDALVSPGSSSNATADELALLSFKSMFASDGSLASWNKSIHYCSWPGVVCSRRHPERVISLRLGSSRLSGLLSPFLGNLSFLKILDLHETAYRLRLLNLSTNSLQGNIPVALVGCTNLSLLHLSDNQFQGEFPTEIGASLKNLVLLNVEKNGFSGEIPRSLADLPLLEELNLRVNRFSGEIPPALGNLTNLWILGLDYNRLSGASLHP</sequence>
<accession>A0A0E0R9W7</accession>
<dbReference type="FunFam" id="3.80.10.10:FF:000383">
    <property type="entry name" value="Leucine-rich repeat receptor protein kinase EMS1"/>
    <property type="match status" value="1"/>
</dbReference>
<protein>
    <recommendedName>
        <fullName evidence="5">Leucine-rich repeat-containing N-terminal plant-type domain-containing protein</fullName>
    </recommendedName>
</protein>
<keyword evidence="2" id="KW-0433">Leucine-rich repeat</keyword>
<comment type="similarity">
    <text evidence="4">Belongs to the polygalacturonase-inhibiting protein family.</text>
</comment>
<organism evidence="6 7">
    <name type="scientific">Oryza rufipogon</name>
    <name type="common">Brownbeard rice</name>
    <name type="synonym">Asian wild rice</name>
    <dbReference type="NCBI Taxonomy" id="4529"/>
    <lineage>
        <taxon>Eukaryota</taxon>
        <taxon>Viridiplantae</taxon>
        <taxon>Streptophyta</taxon>
        <taxon>Embryophyta</taxon>
        <taxon>Tracheophyta</taxon>
        <taxon>Spermatophyta</taxon>
        <taxon>Magnoliopsida</taxon>
        <taxon>Liliopsida</taxon>
        <taxon>Poales</taxon>
        <taxon>Poaceae</taxon>
        <taxon>BOP clade</taxon>
        <taxon>Oryzoideae</taxon>
        <taxon>Oryzeae</taxon>
        <taxon>Oryzinae</taxon>
        <taxon>Oryza</taxon>
    </lineage>
</organism>
<evidence type="ECO:0000256" key="2">
    <source>
        <dbReference type="ARBA" id="ARBA00022614"/>
    </source>
</evidence>
<evidence type="ECO:0000256" key="3">
    <source>
        <dbReference type="ARBA" id="ARBA00022737"/>
    </source>
</evidence>
<dbReference type="Gene3D" id="3.80.10.10">
    <property type="entry name" value="Ribonuclease Inhibitor"/>
    <property type="match status" value="2"/>
</dbReference>
<dbReference type="Proteomes" id="UP000008022">
    <property type="component" value="Unassembled WGS sequence"/>
</dbReference>
<comment type="subcellular location">
    <subcellularLocation>
        <location evidence="1">Cell envelope</location>
    </subcellularLocation>
</comment>
<dbReference type="PANTHER" id="PTHR48059:SF30">
    <property type="entry name" value="OS06G0587000 PROTEIN"/>
    <property type="match status" value="1"/>
</dbReference>
<dbReference type="Gramene" id="ORUFI11G18510.5">
    <property type="protein sequence ID" value="ORUFI11G18510.5"/>
    <property type="gene ID" value="ORUFI11G18510"/>
</dbReference>
<keyword evidence="7" id="KW-1185">Reference proteome</keyword>
<keyword evidence="3" id="KW-0677">Repeat</keyword>
<dbReference type="InterPro" id="IPR032675">
    <property type="entry name" value="LRR_dom_sf"/>
</dbReference>
<dbReference type="InterPro" id="IPR013210">
    <property type="entry name" value="LRR_N_plant-typ"/>
</dbReference>
<dbReference type="InterPro" id="IPR001611">
    <property type="entry name" value="Leu-rich_rpt"/>
</dbReference>
<reference evidence="6" key="2">
    <citation type="submission" date="2015-06" db="UniProtKB">
        <authorList>
            <consortium name="EnsemblPlants"/>
        </authorList>
    </citation>
    <scope>IDENTIFICATION</scope>
</reference>
<proteinExistence type="inferred from homology"/>
<dbReference type="PANTHER" id="PTHR48059">
    <property type="entry name" value="POLYGALACTURONASE INHIBITOR 1"/>
    <property type="match status" value="1"/>
</dbReference>
<dbReference type="SUPFAM" id="SSF52058">
    <property type="entry name" value="L domain-like"/>
    <property type="match status" value="1"/>
</dbReference>
<evidence type="ECO:0000313" key="6">
    <source>
        <dbReference type="EnsemblPlants" id="ORUFI11G18510.5"/>
    </source>
</evidence>